<accession>A0A2T5G4Q3</accession>
<evidence type="ECO:0000313" key="3">
    <source>
        <dbReference type="EMBL" id="PTQ51166.1"/>
    </source>
</evidence>
<dbReference type="Pfam" id="PF00415">
    <property type="entry name" value="RCC1"/>
    <property type="match status" value="2"/>
</dbReference>
<dbReference type="InterPro" id="IPR051553">
    <property type="entry name" value="Ran_GTPase-activating"/>
</dbReference>
<reference evidence="3 4" key="1">
    <citation type="submission" date="2017-08" db="EMBL/GenBank/DDBJ databases">
        <title>Burning lignite coal seam in the remote Altai Mountains harbors a hydrogen-driven thermophilic microbial community.</title>
        <authorList>
            <person name="Kadnikov V.V."/>
            <person name="Mardanov A.V."/>
            <person name="Ivasenko D."/>
            <person name="Beletsky A.V."/>
            <person name="Karnachuk O.V."/>
            <person name="Ravin N.V."/>
        </authorList>
    </citation>
    <scope>NUCLEOTIDE SEQUENCE [LARGE SCALE GENOMIC DNA]</scope>
    <source>
        <strain evidence="3">AL33</strain>
    </source>
</reference>
<dbReference type="PROSITE" id="PS50012">
    <property type="entry name" value="RCC1_3"/>
    <property type="match status" value="2"/>
</dbReference>
<keyword evidence="1" id="KW-0472">Membrane</keyword>
<evidence type="ECO:0000256" key="1">
    <source>
        <dbReference type="SAM" id="Phobius"/>
    </source>
</evidence>
<dbReference type="SUPFAM" id="SSF56988">
    <property type="entry name" value="Anthrax protective antigen"/>
    <property type="match status" value="1"/>
</dbReference>
<organism evidence="3 4">
    <name type="scientific">Hydrogenibacillus schlegelii</name>
    <name type="common">Bacillus schlegelii</name>
    <dbReference type="NCBI Taxonomy" id="1484"/>
    <lineage>
        <taxon>Bacteria</taxon>
        <taxon>Bacillati</taxon>
        <taxon>Bacillota</taxon>
        <taxon>Bacilli</taxon>
        <taxon>Bacillales</taxon>
        <taxon>Bacillales Family X. Incertae Sedis</taxon>
        <taxon>Hydrogenibacillus</taxon>
    </lineage>
</organism>
<dbReference type="Proteomes" id="UP000244180">
    <property type="component" value="Unassembled WGS sequence"/>
</dbReference>
<dbReference type="InterPro" id="IPR009091">
    <property type="entry name" value="RCC1/BLIP-II"/>
</dbReference>
<keyword evidence="1" id="KW-0812">Transmembrane</keyword>
<dbReference type="AlphaFoldDB" id="A0A2T5G4Q3"/>
<dbReference type="PROSITE" id="PS51820">
    <property type="entry name" value="PA14"/>
    <property type="match status" value="1"/>
</dbReference>
<dbReference type="Gene3D" id="2.130.10.30">
    <property type="entry name" value="Regulator of chromosome condensation 1/beta-lactamase-inhibitor protein II"/>
    <property type="match status" value="2"/>
</dbReference>
<dbReference type="PANTHER" id="PTHR45982">
    <property type="entry name" value="REGULATOR OF CHROMOSOME CONDENSATION"/>
    <property type="match status" value="1"/>
</dbReference>
<feature type="transmembrane region" description="Helical" evidence="1">
    <location>
        <begin position="12"/>
        <end position="30"/>
    </location>
</feature>
<keyword evidence="1" id="KW-1133">Transmembrane helix</keyword>
<proteinExistence type="predicted"/>
<dbReference type="SUPFAM" id="SSF50985">
    <property type="entry name" value="RCC1/BLIP-II"/>
    <property type="match status" value="1"/>
</dbReference>
<gene>
    <name evidence="3" type="ORF">HSCHL_1458</name>
</gene>
<dbReference type="Pfam" id="PF07691">
    <property type="entry name" value="PA14"/>
    <property type="match status" value="1"/>
</dbReference>
<dbReference type="InterPro" id="IPR037524">
    <property type="entry name" value="PA14/GLEYA"/>
</dbReference>
<sequence length="1182" mass="132434">MMNRRGSTTLQGVIVFMTIAVVITVIYQTVQFSRVRTVVQNAAEEAARVYATNYENPNREKIAREAALGLVAANLRTGTFTGTYTVNDVPPGWIQGTLGKKDDRYVLQTVPYEAATESLRAELDRLVGKHVAAKIDTVTDESAKWNTVTAVPNDLNPAPGTGINIIPGQLEFAWYSPVPAAPNNRQEMDRLLERHRDRIKGQGIWKDRPLDFYSYYGSPVLNELRKIPGFEQLPQTDFLMDFWGYLYIPETGTYVFGVDSDDASDVIIDGDVVAAFYGGHGMKGQPVPGPEVHLERGYHPFRVRLNQGPQAFGLRVYWKKPGDQNFTLIEPKYFASAVPETAVKTITIDDRVPVQIAGNSWNTFFLDRSGRLWTVGFNDGLNSRGDHRLFTTNVEPERLFPNDTFRLISAESNISGVAVKTDGTVITWGYVYDDTPYRVMRFNEPHAGIVHVDVGGHNILYLDRNGKLFVTAWNHHGDGAPGYFANYTMAVKVMENVVDAAGGYEASYAVTSDGRAFAWGSALTGQLGIGPVQEDQRTPREIQYFTQNNIKIKSVKAGDHFALFLSADGRVFTTGWNVSGELGLGDRVMRWTPEPVPGLPRIVEASVSKRNVLVRDDSGNAYAWGEIIGSARPVKLSLPGKVKKIWATPAGGFLLLETDELYAFGRTDFAQLGTMSRKPLPAGEIVRVYPFSKAGTYSFLVPLREPEVFLDERESQITDPILDDRLRLAVQFGRNETFHNTVDVDFWAESPGASVKHLEIPLSVEEPTYQPAPLPYPRTTYLGKEATIVDARGKSNGATTRLVDRIDGNGGVRFKLALTPSDLGYLTVYSRNQGGSYFSLYFRPKARTISTAWNGAEPMEIRIDSSDEFYSWMDVELSWERIKTEPDFARYTLTVKTGRKTYNQTFRGIYFNQSFIDYTSHYLDGGMVSYISDLFVKSETELYRKFDRSLDITDLKPGEYTVVLSTRSTIKDETSPVRLAFLPSQSVKKIRYARFSVHDPSISGGYGDPGTPVKMRLSLRNESAFTIQPGELIVEWREGKTVVRKDPLPMGKSIAPGEWLNIAADLPTPEKKGVYDLVIRYDVQDPYTRSTEIVFRPVYVGILPTKPVITAVQEVHQNSRTISTPLVEIRFRETRDQVESEVIYHQPLLWDFGRFFGMGGQGPVRDVVGRSVMRLEKPLFGP</sequence>
<dbReference type="PANTHER" id="PTHR45982:SF1">
    <property type="entry name" value="REGULATOR OF CHROMOSOME CONDENSATION"/>
    <property type="match status" value="1"/>
</dbReference>
<dbReference type="SMART" id="SM00758">
    <property type="entry name" value="PA14"/>
    <property type="match status" value="1"/>
</dbReference>
<dbReference type="InterPro" id="IPR000408">
    <property type="entry name" value="Reg_chr_condens"/>
</dbReference>
<feature type="domain" description="PA14" evidence="2">
    <location>
        <begin position="177"/>
        <end position="333"/>
    </location>
</feature>
<protein>
    <recommendedName>
        <fullName evidence="2">PA14 domain-containing protein</fullName>
    </recommendedName>
</protein>
<name>A0A2T5G4Q3_HYDSH</name>
<dbReference type="InterPro" id="IPR011658">
    <property type="entry name" value="PA14_dom"/>
</dbReference>
<dbReference type="EMBL" id="PEBV01000050">
    <property type="protein sequence ID" value="PTQ51166.1"/>
    <property type="molecule type" value="Genomic_DNA"/>
</dbReference>
<evidence type="ECO:0000313" key="4">
    <source>
        <dbReference type="Proteomes" id="UP000244180"/>
    </source>
</evidence>
<comment type="caution">
    <text evidence="3">The sequence shown here is derived from an EMBL/GenBank/DDBJ whole genome shotgun (WGS) entry which is preliminary data.</text>
</comment>
<evidence type="ECO:0000259" key="2">
    <source>
        <dbReference type="PROSITE" id="PS51820"/>
    </source>
</evidence>